<keyword evidence="6" id="KW-0444">Lipid biosynthesis</keyword>
<evidence type="ECO:0000313" key="18">
    <source>
        <dbReference type="EMBL" id="EAR20174.1"/>
    </source>
</evidence>
<dbReference type="NCBIfam" id="TIGR00560">
    <property type="entry name" value="pgsA"/>
    <property type="match status" value="1"/>
</dbReference>
<dbReference type="eggNOG" id="COG0558">
    <property type="taxonomic scope" value="Bacteria"/>
</dbReference>
<dbReference type="STRING" id="314278.NB231_01579"/>
<evidence type="ECO:0000256" key="3">
    <source>
        <dbReference type="ARBA" id="ARBA00010441"/>
    </source>
</evidence>
<name>A4BVT5_9GAMM</name>
<keyword evidence="8 17" id="KW-0812">Transmembrane</keyword>
<keyword evidence="7 16" id="KW-0808">Transferase</keyword>
<evidence type="ECO:0000256" key="14">
    <source>
        <dbReference type="ARBA" id="ARBA00048586"/>
    </source>
</evidence>
<dbReference type="EC" id="2.7.8.5" evidence="4 15"/>
<dbReference type="Proteomes" id="UP000003374">
    <property type="component" value="Unassembled WGS sequence"/>
</dbReference>
<evidence type="ECO:0000256" key="13">
    <source>
        <dbReference type="ARBA" id="ARBA00023264"/>
    </source>
</evidence>
<dbReference type="GO" id="GO:0016020">
    <property type="term" value="C:membrane"/>
    <property type="evidence" value="ECO:0007669"/>
    <property type="project" value="UniProtKB-SubCell"/>
</dbReference>
<comment type="caution">
    <text evidence="18">The sequence shown here is derived from an EMBL/GenBank/DDBJ whole genome shotgun (WGS) entry which is preliminary data.</text>
</comment>
<feature type="transmembrane region" description="Helical" evidence="17">
    <location>
        <begin position="6"/>
        <end position="26"/>
    </location>
</feature>
<reference evidence="18 19" key="1">
    <citation type="submission" date="2006-02" db="EMBL/GenBank/DDBJ databases">
        <authorList>
            <person name="Waterbury J."/>
            <person name="Ferriera S."/>
            <person name="Johnson J."/>
            <person name="Kravitz S."/>
            <person name="Halpern A."/>
            <person name="Remington K."/>
            <person name="Beeson K."/>
            <person name="Tran B."/>
            <person name="Rogers Y.-H."/>
            <person name="Friedman R."/>
            <person name="Venter J.C."/>
        </authorList>
    </citation>
    <scope>NUCLEOTIDE SEQUENCE [LARGE SCALE GENOMIC DNA]</scope>
    <source>
        <strain evidence="18 19">Nb-231</strain>
    </source>
</reference>
<evidence type="ECO:0000256" key="5">
    <source>
        <dbReference type="ARBA" id="ARBA00014944"/>
    </source>
</evidence>
<comment type="subcellular location">
    <subcellularLocation>
        <location evidence="1">Membrane</location>
        <topology evidence="1">Multi-pass membrane protein</topology>
    </subcellularLocation>
</comment>
<dbReference type="GO" id="GO:0046474">
    <property type="term" value="P:glycerophospholipid biosynthetic process"/>
    <property type="evidence" value="ECO:0007669"/>
    <property type="project" value="TreeGrafter"/>
</dbReference>
<dbReference type="RefSeq" id="WP_004999196.1">
    <property type="nucleotide sequence ID" value="NZ_CH672427.1"/>
</dbReference>
<dbReference type="Gene3D" id="1.20.120.1760">
    <property type="match status" value="1"/>
</dbReference>
<evidence type="ECO:0000313" key="19">
    <source>
        <dbReference type="Proteomes" id="UP000003374"/>
    </source>
</evidence>
<comment type="similarity">
    <text evidence="3 16">Belongs to the CDP-alcohol phosphatidyltransferase class-I family.</text>
</comment>
<dbReference type="InterPro" id="IPR048254">
    <property type="entry name" value="CDP_ALCOHOL_P_TRANSF_CS"/>
</dbReference>
<dbReference type="PROSITE" id="PS00379">
    <property type="entry name" value="CDP_ALCOHOL_P_TRANSF"/>
    <property type="match status" value="1"/>
</dbReference>
<gene>
    <name evidence="18" type="ORF">NB231_01579</name>
</gene>
<dbReference type="InterPro" id="IPR043130">
    <property type="entry name" value="CDP-OH_PTrfase_TM_dom"/>
</dbReference>
<evidence type="ECO:0000256" key="15">
    <source>
        <dbReference type="NCBIfam" id="TIGR00560"/>
    </source>
</evidence>
<keyword evidence="11 17" id="KW-0472">Membrane</keyword>
<evidence type="ECO:0000256" key="10">
    <source>
        <dbReference type="ARBA" id="ARBA00023098"/>
    </source>
</evidence>
<dbReference type="InterPro" id="IPR004570">
    <property type="entry name" value="Phosphatidylglycerol_P_synth"/>
</dbReference>
<evidence type="ECO:0000256" key="16">
    <source>
        <dbReference type="RuleBase" id="RU003750"/>
    </source>
</evidence>
<organism evidence="18 19">
    <name type="scientific">Nitrococcus mobilis Nb-231</name>
    <dbReference type="NCBI Taxonomy" id="314278"/>
    <lineage>
        <taxon>Bacteria</taxon>
        <taxon>Pseudomonadati</taxon>
        <taxon>Pseudomonadota</taxon>
        <taxon>Gammaproteobacteria</taxon>
        <taxon>Chromatiales</taxon>
        <taxon>Ectothiorhodospiraceae</taxon>
        <taxon>Nitrococcus</taxon>
    </lineage>
</organism>
<comment type="catalytic activity">
    <reaction evidence="14">
        <text>a CDP-1,2-diacyl-sn-glycerol + sn-glycerol 3-phosphate = a 1,2-diacyl-sn-glycero-3-phospho-(1'-sn-glycero-3'-phosphate) + CMP + H(+)</text>
        <dbReference type="Rhea" id="RHEA:12593"/>
        <dbReference type="ChEBI" id="CHEBI:15378"/>
        <dbReference type="ChEBI" id="CHEBI:57597"/>
        <dbReference type="ChEBI" id="CHEBI:58332"/>
        <dbReference type="ChEBI" id="CHEBI:60110"/>
        <dbReference type="ChEBI" id="CHEBI:60377"/>
        <dbReference type="EC" id="2.7.8.5"/>
    </reaction>
</comment>
<keyword evidence="9 17" id="KW-1133">Transmembrane helix</keyword>
<evidence type="ECO:0000256" key="4">
    <source>
        <dbReference type="ARBA" id="ARBA00013170"/>
    </source>
</evidence>
<dbReference type="PANTHER" id="PTHR14269">
    <property type="entry name" value="CDP-DIACYLGLYCEROL--GLYCEROL-3-PHOSPHATE 3-PHOSPHATIDYLTRANSFERASE-RELATED"/>
    <property type="match status" value="1"/>
</dbReference>
<feature type="transmembrane region" description="Helical" evidence="17">
    <location>
        <begin position="73"/>
        <end position="100"/>
    </location>
</feature>
<dbReference type="AlphaFoldDB" id="A4BVT5"/>
<evidence type="ECO:0000256" key="11">
    <source>
        <dbReference type="ARBA" id="ARBA00023136"/>
    </source>
</evidence>
<evidence type="ECO:0000256" key="7">
    <source>
        <dbReference type="ARBA" id="ARBA00022679"/>
    </source>
</evidence>
<dbReference type="PANTHER" id="PTHR14269:SF62">
    <property type="entry name" value="CDP-DIACYLGLYCEROL--GLYCEROL-3-PHOSPHATE 3-PHOSPHATIDYLTRANSFERASE 1, CHLOROPLASTIC"/>
    <property type="match status" value="1"/>
</dbReference>
<evidence type="ECO:0000256" key="2">
    <source>
        <dbReference type="ARBA" id="ARBA00005042"/>
    </source>
</evidence>
<accession>A4BVT5</accession>
<dbReference type="InterPro" id="IPR050324">
    <property type="entry name" value="CDP-alcohol_PTase-I"/>
</dbReference>
<keyword evidence="12" id="KW-0594">Phospholipid biosynthesis</keyword>
<protein>
    <recommendedName>
        <fullName evidence="5 15">CDP-diacylglycerol--glycerol-3-phosphate 3-phosphatidyltransferase</fullName>
        <ecNumber evidence="4 15">2.7.8.5</ecNumber>
    </recommendedName>
</protein>
<dbReference type="GO" id="GO:0008444">
    <property type="term" value="F:CDP-diacylglycerol-glycerol-3-phosphate 3-phosphatidyltransferase activity"/>
    <property type="evidence" value="ECO:0007669"/>
    <property type="project" value="UniProtKB-UniRule"/>
</dbReference>
<keyword evidence="10" id="KW-0443">Lipid metabolism</keyword>
<sequence>MSWNLPNLLTWLRIALIPVLGLIFLLPYPWSNATAAAIFAFAGLTDWLDGYLARRWGQTSAFGAFLDPVADKLIVAVALIAILVATPAAAVGVPVAIIIGREIAVSALREWMAELGKRASVAVGRIGKFKTAAQMVSIVLLLYAHDIYGIPVWLIGFWLLYVAAALTLYSMALYLHAAWCVVGHLTESEAKNYELDSKIELTRINAGAKRE</sequence>
<dbReference type="HOGENOM" id="CLU_051314_2_1_6"/>
<dbReference type="PIRSF" id="PIRSF000847">
    <property type="entry name" value="Phos_ph_gly_syn"/>
    <property type="match status" value="1"/>
</dbReference>
<evidence type="ECO:0000256" key="9">
    <source>
        <dbReference type="ARBA" id="ARBA00022989"/>
    </source>
</evidence>
<evidence type="ECO:0000256" key="8">
    <source>
        <dbReference type="ARBA" id="ARBA00022692"/>
    </source>
</evidence>
<comment type="pathway">
    <text evidence="2">Phospholipid metabolism; phosphatidylglycerol biosynthesis; phosphatidylglycerol from CDP-diacylglycerol: step 1/2.</text>
</comment>
<keyword evidence="19" id="KW-1185">Reference proteome</keyword>
<evidence type="ECO:0000256" key="12">
    <source>
        <dbReference type="ARBA" id="ARBA00023209"/>
    </source>
</evidence>
<keyword evidence="13" id="KW-1208">Phospholipid metabolism</keyword>
<dbReference type="Pfam" id="PF01066">
    <property type="entry name" value="CDP-OH_P_transf"/>
    <property type="match status" value="1"/>
</dbReference>
<dbReference type="InterPro" id="IPR000462">
    <property type="entry name" value="CDP-OH_P_trans"/>
</dbReference>
<proteinExistence type="inferred from homology"/>
<evidence type="ECO:0000256" key="1">
    <source>
        <dbReference type="ARBA" id="ARBA00004141"/>
    </source>
</evidence>
<evidence type="ECO:0000256" key="6">
    <source>
        <dbReference type="ARBA" id="ARBA00022516"/>
    </source>
</evidence>
<evidence type="ECO:0000256" key="17">
    <source>
        <dbReference type="SAM" id="Phobius"/>
    </source>
</evidence>
<dbReference type="EMBL" id="AAOF01000032">
    <property type="protein sequence ID" value="EAR20174.1"/>
    <property type="molecule type" value="Genomic_DNA"/>
</dbReference>
<dbReference type="OrthoDB" id="9796672at2"/>